<proteinExistence type="predicted"/>
<dbReference type="Gene3D" id="1.10.10.10">
    <property type="entry name" value="Winged helix-like DNA-binding domain superfamily/Winged helix DNA-binding domain"/>
    <property type="match status" value="1"/>
</dbReference>
<dbReference type="GO" id="GO:0000976">
    <property type="term" value="F:transcription cis-regulatory region binding"/>
    <property type="evidence" value="ECO:0007669"/>
    <property type="project" value="TreeGrafter"/>
</dbReference>
<sequence length="216" mass="25110">MKILLVENDTERQKLLRAYLENEGYEVILSYEKEEILFLVTCSEIKLVIIDAEFLNEDKVELCHAIRSSNHSVKILLLTCDNSSLDELKILIAGADDYIIKPYDISVLLVRIRKMLIANSLHIYGQLTLNTETCEVRKKDEIVNLTRKEYELLCYFMNNINIVLSRAQILDYVWGMNYEGDERTVDTHVKRLRRKIGSSYIVTKIGMGYLMGYKSN</sequence>
<dbReference type="OrthoDB" id="9790442at2"/>
<dbReference type="SUPFAM" id="SSF46894">
    <property type="entry name" value="C-terminal effector domain of the bipartite response regulators"/>
    <property type="match status" value="1"/>
</dbReference>
<evidence type="ECO:0000256" key="3">
    <source>
        <dbReference type="ARBA" id="ARBA00023015"/>
    </source>
</evidence>
<dbReference type="Pfam" id="PF00486">
    <property type="entry name" value="Trans_reg_C"/>
    <property type="match status" value="1"/>
</dbReference>
<dbReference type="Proteomes" id="UP000195918">
    <property type="component" value="Unassembled WGS sequence"/>
</dbReference>
<dbReference type="PANTHER" id="PTHR48111">
    <property type="entry name" value="REGULATOR OF RPOS"/>
    <property type="match status" value="1"/>
</dbReference>
<keyword evidence="11" id="KW-1185">Reference proteome</keyword>
<dbReference type="InterPro" id="IPR016032">
    <property type="entry name" value="Sig_transdc_resp-reg_C-effctor"/>
</dbReference>
<dbReference type="InterPro" id="IPR011006">
    <property type="entry name" value="CheY-like_superfamily"/>
</dbReference>
<evidence type="ECO:0000256" key="2">
    <source>
        <dbReference type="ARBA" id="ARBA00023012"/>
    </source>
</evidence>
<feature type="domain" description="Response regulatory" evidence="8">
    <location>
        <begin position="2"/>
        <end position="116"/>
    </location>
</feature>
<feature type="modified residue" description="4-aspartylphosphate" evidence="6">
    <location>
        <position position="51"/>
    </location>
</feature>
<evidence type="ECO:0000313" key="11">
    <source>
        <dbReference type="Proteomes" id="UP000195918"/>
    </source>
</evidence>
<dbReference type="SUPFAM" id="SSF52172">
    <property type="entry name" value="CheY-like"/>
    <property type="match status" value="1"/>
</dbReference>
<dbReference type="CDD" id="cd00383">
    <property type="entry name" value="trans_reg_C"/>
    <property type="match status" value="1"/>
</dbReference>
<gene>
    <name evidence="10" type="ORF">FM121_00840</name>
</gene>
<feature type="DNA-binding region" description="OmpR/PhoB-type" evidence="7">
    <location>
        <begin position="118"/>
        <end position="213"/>
    </location>
</feature>
<evidence type="ECO:0000256" key="7">
    <source>
        <dbReference type="PROSITE-ProRule" id="PRU01091"/>
    </source>
</evidence>
<dbReference type="Gene3D" id="3.40.50.2300">
    <property type="match status" value="1"/>
</dbReference>
<dbReference type="SMART" id="SM00448">
    <property type="entry name" value="REC"/>
    <property type="match status" value="1"/>
</dbReference>
<keyword evidence="4 7" id="KW-0238">DNA-binding</keyword>
<dbReference type="InterPro" id="IPR036388">
    <property type="entry name" value="WH-like_DNA-bd_sf"/>
</dbReference>
<dbReference type="GO" id="GO:0006355">
    <property type="term" value="P:regulation of DNA-templated transcription"/>
    <property type="evidence" value="ECO:0007669"/>
    <property type="project" value="InterPro"/>
</dbReference>
<dbReference type="GO" id="GO:0032993">
    <property type="term" value="C:protein-DNA complex"/>
    <property type="evidence" value="ECO:0007669"/>
    <property type="project" value="TreeGrafter"/>
</dbReference>
<dbReference type="Pfam" id="PF00072">
    <property type="entry name" value="Response_reg"/>
    <property type="match status" value="1"/>
</dbReference>
<dbReference type="EMBL" id="FWFD01000003">
    <property type="protein sequence ID" value="SLM84606.1"/>
    <property type="molecule type" value="Genomic_DNA"/>
</dbReference>
<evidence type="ECO:0000256" key="4">
    <source>
        <dbReference type="ARBA" id="ARBA00023125"/>
    </source>
</evidence>
<dbReference type="PROSITE" id="PS50110">
    <property type="entry name" value="RESPONSE_REGULATORY"/>
    <property type="match status" value="1"/>
</dbReference>
<evidence type="ECO:0000259" key="8">
    <source>
        <dbReference type="PROSITE" id="PS50110"/>
    </source>
</evidence>
<dbReference type="PROSITE" id="PS51755">
    <property type="entry name" value="OMPR_PHOB"/>
    <property type="match status" value="1"/>
</dbReference>
<reference evidence="11" key="1">
    <citation type="submission" date="2017-02" db="EMBL/GenBank/DDBJ databases">
        <authorList>
            <person name="Dridi B."/>
        </authorList>
    </citation>
    <scope>NUCLEOTIDE SEQUENCE [LARGE SCALE GENOMIC DNA]</scope>
    <source>
        <strain evidence="11">bH819</strain>
    </source>
</reference>
<dbReference type="GO" id="GO:0000156">
    <property type="term" value="F:phosphorelay response regulator activity"/>
    <property type="evidence" value="ECO:0007669"/>
    <property type="project" value="TreeGrafter"/>
</dbReference>
<keyword evidence="5" id="KW-0804">Transcription</keyword>
<evidence type="ECO:0000313" key="10">
    <source>
        <dbReference type="EMBL" id="SLM84606.1"/>
    </source>
</evidence>
<dbReference type="GO" id="GO:0005829">
    <property type="term" value="C:cytosol"/>
    <property type="evidence" value="ECO:0007669"/>
    <property type="project" value="TreeGrafter"/>
</dbReference>
<evidence type="ECO:0000259" key="9">
    <source>
        <dbReference type="PROSITE" id="PS51755"/>
    </source>
</evidence>
<feature type="domain" description="OmpR/PhoB-type" evidence="9">
    <location>
        <begin position="118"/>
        <end position="213"/>
    </location>
</feature>
<dbReference type="SMART" id="SM00862">
    <property type="entry name" value="Trans_reg_C"/>
    <property type="match status" value="1"/>
</dbReference>
<name>A0A1X6WLR0_9ENTE</name>
<evidence type="ECO:0000256" key="5">
    <source>
        <dbReference type="ARBA" id="ARBA00023163"/>
    </source>
</evidence>
<dbReference type="RefSeq" id="WP_086950264.1">
    <property type="nucleotide sequence ID" value="NZ_FWFD01000003.1"/>
</dbReference>
<protein>
    <submittedName>
        <fullName evidence="10">Two-component response regulator</fullName>
    </submittedName>
</protein>
<keyword evidence="3" id="KW-0805">Transcription regulation</keyword>
<organism evidence="10 11">
    <name type="scientific">Vagococcus fluvialis bH819</name>
    <dbReference type="NCBI Taxonomy" id="1255619"/>
    <lineage>
        <taxon>Bacteria</taxon>
        <taxon>Bacillati</taxon>
        <taxon>Bacillota</taxon>
        <taxon>Bacilli</taxon>
        <taxon>Lactobacillales</taxon>
        <taxon>Enterococcaceae</taxon>
        <taxon>Vagococcus</taxon>
    </lineage>
</organism>
<evidence type="ECO:0000256" key="1">
    <source>
        <dbReference type="ARBA" id="ARBA00022553"/>
    </source>
</evidence>
<keyword evidence="2" id="KW-0902">Two-component regulatory system</keyword>
<accession>A0A1X6WLR0</accession>
<evidence type="ECO:0000256" key="6">
    <source>
        <dbReference type="PROSITE-ProRule" id="PRU00169"/>
    </source>
</evidence>
<keyword evidence="1 6" id="KW-0597">Phosphoprotein</keyword>
<dbReference type="InterPro" id="IPR001867">
    <property type="entry name" value="OmpR/PhoB-type_DNA-bd"/>
</dbReference>
<dbReference type="InterPro" id="IPR001789">
    <property type="entry name" value="Sig_transdc_resp-reg_receiver"/>
</dbReference>
<dbReference type="PANTHER" id="PTHR48111:SF1">
    <property type="entry name" value="TWO-COMPONENT RESPONSE REGULATOR ORR33"/>
    <property type="match status" value="1"/>
</dbReference>
<dbReference type="InterPro" id="IPR039420">
    <property type="entry name" value="WalR-like"/>
</dbReference>
<dbReference type="AlphaFoldDB" id="A0A1X6WLR0"/>